<dbReference type="InterPro" id="IPR050281">
    <property type="entry name" value="Flavin_monoamine_oxidase"/>
</dbReference>
<sequence length="624" mass="70165">MAHPAAFISPDTARDPVNYFAQRLVADSHIQLGRPFPAAAPEVEARTQQFVFNANKYLDRTGAPVLQLPSQFSDVAIVGGGIGGLYAALILQDLDVAYTIYEASERLGGRLYTYKGFLGSGNPWDYFDIGAMRFPDTEIMAPVKRLIDFLNLEKLEYLMEDRHGNSTRCFNQVVTQRSDKIITPQDYNVSSEDVPDRWGQLGVAANVSNVVKPFRDLLEQDVKHRGQDGMYTMLRYDIYSTRAYMTARRSDYEPRNILDEKNLMPYPTTVVDWCETFDHSSWSYDRALTETVLDSMVFTYRDDPNVPTKWYCIKDGSSELATKLNDYLSKSSKHKLKTRTRVTGIRWHKSNNSVNVLTERGDEIAYGHVITTTTLPCLRAMDLSDAGLDARRWGLIRSLSYGAATKIGVKFRSAWWQDHAFMCDAGAFGAVVGGQSFTDNMSRRVVYPSYGVDGNSPSTVLLASYAATGDAQAWTGLTAKEAKPMVKRRVIDDLVAVHRFNDFGPKVLEEEWEDAFLYSWNTDPNTMGAYAFFGPGQFPQMYRDLTCPAAGGKLHFAGEAISARHAWVIGALQASHRAVYQIIASSFPSKLDLLEQRWGLPEAWTHRSLMEQVAVTMEGFHRTQ</sequence>
<dbReference type="Gene3D" id="3.50.50.60">
    <property type="entry name" value="FAD/NAD(P)-binding domain"/>
    <property type="match status" value="1"/>
</dbReference>
<comment type="caution">
    <text evidence="2">The sequence shown here is derived from an EMBL/GenBank/DDBJ whole genome shotgun (WGS) entry which is preliminary data.</text>
</comment>
<dbReference type="PANTHER" id="PTHR10742:SF342">
    <property type="entry name" value="AMINE OXIDASE"/>
    <property type="match status" value="1"/>
</dbReference>
<dbReference type="InterPro" id="IPR002937">
    <property type="entry name" value="Amino_oxidase"/>
</dbReference>
<proteinExistence type="predicted"/>
<dbReference type="SUPFAM" id="SSF51905">
    <property type="entry name" value="FAD/NAD(P)-binding domain"/>
    <property type="match status" value="1"/>
</dbReference>
<feature type="domain" description="Amine oxidase" evidence="1">
    <location>
        <begin position="82"/>
        <end position="583"/>
    </location>
</feature>
<accession>A0A9P3LGC1</accession>
<keyword evidence="3" id="KW-1185">Reference proteome</keyword>
<reference evidence="2 3" key="1">
    <citation type="submission" date="2021-08" db="EMBL/GenBank/DDBJ databases">
        <title>Draft Genome Sequence of Phanerochaete sordida strain YK-624.</title>
        <authorList>
            <person name="Mori T."/>
            <person name="Dohra H."/>
            <person name="Suzuki T."/>
            <person name="Kawagishi H."/>
            <person name="Hirai H."/>
        </authorList>
    </citation>
    <scope>NUCLEOTIDE SEQUENCE [LARGE SCALE GENOMIC DNA]</scope>
    <source>
        <strain evidence="2 3">YK-624</strain>
    </source>
</reference>
<dbReference type="AlphaFoldDB" id="A0A9P3LGC1"/>
<evidence type="ECO:0000313" key="2">
    <source>
        <dbReference type="EMBL" id="GJE93598.1"/>
    </source>
</evidence>
<dbReference type="SUPFAM" id="SSF54373">
    <property type="entry name" value="FAD-linked reductases, C-terminal domain"/>
    <property type="match status" value="1"/>
</dbReference>
<protein>
    <submittedName>
        <fullName evidence="2">FAD/NAD-binding domain-containing protein</fullName>
    </submittedName>
</protein>
<evidence type="ECO:0000259" key="1">
    <source>
        <dbReference type="Pfam" id="PF01593"/>
    </source>
</evidence>
<dbReference type="Pfam" id="PF01593">
    <property type="entry name" value="Amino_oxidase"/>
    <property type="match status" value="1"/>
</dbReference>
<dbReference type="OrthoDB" id="7777654at2759"/>
<dbReference type="GO" id="GO:0009063">
    <property type="term" value="P:amino acid catabolic process"/>
    <property type="evidence" value="ECO:0007669"/>
    <property type="project" value="TreeGrafter"/>
</dbReference>
<evidence type="ECO:0000313" key="3">
    <source>
        <dbReference type="Proteomes" id="UP000703269"/>
    </source>
</evidence>
<dbReference type="InterPro" id="IPR036188">
    <property type="entry name" value="FAD/NAD-bd_sf"/>
</dbReference>
<gene>
    <name evidence="2" type="ORF">PsYK624_097580</name>
</gene>
<dbReference type="PANTHER" id="PTHR10742">
    <property type="entry name" value="FLAVIN MONOAMINE OXIDASE"/>
    <property type="match status" value="1"/>
</dbReference>
<dbReference type="EMBL" id="BPQB01000033">
    <property type="protein sequence ID" value="GJE93598.1"/>
    <property type="molecule type" value="Genomic_DNA"/>
</dbReference>
<dbReference type="Proteomes" id="UP000703269">
    <property type="component" value="Unassembled WGS sequence"/>
</dbReference>
<dbReference type="Gene3D" id="1.20.1440.240">
    <property type="match status" value="1"/>
</dbReference>
<name>A0A9P3LGC1_9APHY</name>
<dbReference type="Gene3D" id="3.90.660.10">
    <property type="match status" value="1"/>
</dbReference>
<organism evidence="2 3">
    <name type="scientific">Phanerochaete sordida</name>
    <dbReference type="NCBI Taxonomy" id="48140"/>
    <lineage>
        <taxon>Eukaryota</taxon>
        <taxon>Fungi</taxon>
        <taxon>Dikarya</taxon>
        <taxon>Basidiomycota</taxon>
        <taxon>Agaricomycotina</taxon>
        <taxon>Agaricomycetes</taxon>
        <taxon>Polyporales</taxon>
        <taxon>Phanerochaetaceae</taxon>
        <taxon>Phanerochaete</taxon>
    </lineage>
</organism>
<dbReference type="GO" id="GO:0001716">
    <property type="term" value="F:L-amino-acid oxidase activity"/>
    <property type="evidence" value="ECO:0007669"/>
    <property type="project" value="TreeGrafter"/>
</dbReference>